<evidence type="ECO:0000256" key="2">
    <source>
        <dbReference type="ARBA" id="ARBA00006109"/>
    </source>
</evidence>
<feature type="region of interest" description="Disordered" evidence="6">
    <location>
        <begin position="74"/>
        <end position="106"/>
    </location>
</feature>
<keyword evidence="10" id="KW-1185">Reference proteome</keyword>
<evidence type="ECO:0000313" key="11">
    <source>
        <dbReference type="Proteomes" id="UP000290189"/>
    </source>
</evidence>
<feature type="transmembrane region" description="Helical" evidence="7">
    <location>
        <begin position="44"/>
        <end position="66"/>
    </location>
</feature>
<evidence type="ECO:0000256" key="3">
    <source>
        <dbReference type="ARBA" id="ARBA00022692"/>
    </source>
</evidence>
<keyword evidence="5 7" id="KW-0472">Membrane</keyword>
<dbReference type="InterPro" id="IPR018937">
    <property type="entry name" value="MMgT"/>
</dbReference>
<dbReference type="Proteomes" id="UP000290189">
    <property type="component" value="Unassembled WGS sequence"/>
</dbReference>
<keyword evidence="9" id="KW-0496">Mitochondrion</keyword>
<dbReference type="GO" id="GO:0034975">
    <property type="term" value="P:protein folding in endoplasmic reticulum"/>
    <property type="evidence" value="ECO:0007669"/>
    <property type="project" value="TreeGrafter"/>
</dbReference>
<sequence length="106" mass="11907">MLGVVAIAVSGVLLVHAVFSAMQFEHWVKMSHLDRVPTSLPFDIIVESMLGLLMCVLGTVVHFGYFRNIKQARVHATKSDDERSRRPEFHHFNHRGRAGPDTKLAA</sequence>
<dbReference type="OrthoDB" id="44756at2759"/>
<evidence type="ECO:0000256" key="1">
    <source>
        <dbReference type="ARBA" id="ARBA00004127"/>
    </source>
</evidence>
<gene>
    <name evidence="8" type="ORF">PBRA_002624</name>
    <name evidence="9" type="ORF">PLBR_LOCUS1999</name>
</gene>
<reference evidence="8 10" key="1">
    <citation type="submission" date="2015-02" db="EMBL/GenBank/DDBJ databases">
        <authorList>
            <person name="Chooi Y.-H."/>
        </authorList>
    </citation>
    <scope>NUCLEOTIDE SEQUENCE [LARGE SCALE GENOMIC DNA]</scope>
    <source>
        <strain evidence="8">E3</strain>
    </source>
</reference>
<keyword evidence="3 7" id="KW-0812">Transmembrane</keyword>
<evidence type="ECO:0000256" key="7">
    <source>
        <dbReference type="SAM" id="Phobius"/>
    </source>
</evidence>
<dbReference type="Proteomes" id="UP000039324">
    <property type="component" value="Unassembled WGS sequence"/>
</dbReference>
<evidence type="ECO:0000313" key="9">
    <source>
        <dbReference type="EMBL" id="SPQ94784.1"/>
    </source>
</evidence>
<evidence type="ECO:0000256" key="6">
    <source>
        <dbReference type="SAM" id="MobiDB-lite"/>
    </source>
</evidence>
<comment type="subcellular location">
    <subcellularLocation>
        <location evidence="1">Endomembrane system</location>
        <topology evidence="1">Multi-pass membrane protein</topology>
    </subcellularLocation>
</comment>
<dbReference type="PANTHER" id="PTHR28144">
    <property type="entry name" value="ER MEMBRANE PROTEIN COMPLEX SUBUNIT 5"/>
    <property type="match status" value="1"/>
</dbReference>
<organism evidence="8 10">
    <name type="scientific">Plasmodiophora brassicae</name>
    <name type="common">Clubroot disease agent</name>
    <dbReference type="NCBI Taxonomy" id="37360"/>
    <lineage>
        <taxon>Eukaryota</taxon>
        <taxon>Sar</taxon>
        <taxon>Rhizaria</taxon>
        <taxon>Endomyxa</taxon>
        <taxon>Phytomyxea</taxon>
        <taxon>Plasmodiophorida</taxon>
        <taxon>Plasmodiophoridae</taxon>
        <taxon>Plasmodiophora</taxon>
    </lineage>
</organism>
<dbReference type="STRING" id="37360.A0A0G4J584"/>
<feature type="compositionally biased region" description="Basic and acidic residues" evidence="6">
    <location>
        <begin position="77"/>
        <end position="91"/>
    </location>
</feature>
<evidence type="ECO:0000313" key="10">
    <source>
        <dbReference type="Proteomes" id="UP000039324"/>
    </source>
</evidence>
<comment type="similarity">
    <text evidence="2">Belongs to the membrane magnesium transporter (TC 1.A.67) family.</text>
</comment>
<evidence type="ECO:0000256" key="4">
    <source>
        <dbReference type="ARBA" id="ARBA00022989"/>
    </source>
</evidence>
<dbReference type="PANTHER" id="PTHR28144:SF1">
    <property type="entry name" value="ER MEMBRANE PROTEIN COMPLEX SUBUNIT 5"/>
    <property type="match status" value="1"/>
</dbReference>
<dbReference type="InterPro" id="IPR053279">
    <property type="entry name" value="EMC_subunit"/>
</dbReference>
<evidence type="ECO:0000256" key="5">
    <source>
        <dbReference type="ARBA" id="ARBA00023136"/>
    </source>
</evidence>
<reference evidence="9 11" key="2">
    <citation type="submission" date="2018-03" db="EMBL/GenBank/DDBJ databases">
        <authorList>
            <person name="Fogelqvist J."/>
        </authorList>
    </citation>
    <scope>NUCLEOTIDE SEQUENCE [LARGE SCALE GENOMIC DNA]</scope>
</reference>
<geneLocation type="mitochondrion" evidence="9"/>
<name>A0A0G4J584_PLABS</name>
<keyword evidence="4 7" id="KW-1133">Transmembrane helix</keyword>
<accession>A0A0G4J584</accession>
<dbReference type="Pfam" id="PF10270">
    <property type="entry name" value="MMgT"/>
    <property type="match status" value="1"/>
</dbReference>
<dbReference type="EMBL" id="CDSF01000133">
    <property type="protein sequence ID" value="CEP02657.1"/>
    <property type="molecule type" value="Genomic_DNA"/>
</dbReference>
<evidence type="ECO:0000313" key="8">
    <source>
        <dbReference type="EMBL" id="CEP02657.1"/>
    </source>
</evidence>
<dbReference type="AlphaFoldDB" id="A0A0G4J584"/>
<dbReference type="GO" id="GO:0072546">
    <property type="term" value="C:EMC complex"/>
    <property type="evidence" value="ECO:0007669"/>
    <property type="project" value="TreeGrafter"/>
</dbReference>
<proteinExistence type="inferred from homology"/>
<dbReference type="EMBL" id="OVEO01000003">
    <property type="protein sequence ID" value="SPQ94784.1"/>
    <property type="molecule type" value="Genomic_DNA"/>
</dbReference>
<protein>
    <submittedName>
        <fullName evidence="8">Uncharacterized protein</fullName>
    </submittedName>
</protein>